<evidence type="ECO:0000313" key="1">
    <source>
        <dbReference type="EMBL" id="WFN54633.1"/>
    </source>
</evidence>
<dbReference type="InterPro" id="IPR005883">
    <property type="entry name" value="PilM"/>
</dbReference>
<protein>
    <submittedName>
        <fullName evidence="1">Pilus assembly protein PilM</fullName>
    </submittedName>
</protein>
<dbReference type="Proteomes" id="UP001219630">
    <property type="component" value="Chromosome"/>
</dbReference>
<reference evidence="1 2" key="1">
    <citation type="submission" date="2022-12" db="EMBL/GenBank/DDBJ databases">
        <title>Complete genome sequencing of Dickeya lacustris type strain LMG30899.</title>
        <authorList>
            <person name="Dobhal S."/>
            <person name="Arizala D."/>
            <person name="Arif M."/>
        </authorList>
    </citation>
    <scope>NUCLEOTIDE SEQUENCE [LARGE SCALE GENOMIC DNA]</scope>
    <source>
        <strain evidence="1 2">LMG30899</strain>
    </source>
</reference>
<gene>
    <name evidence="1" type="primary">pilM</name>
    <name evidence="1" type="ORF">O1Q98_13270</name>
</gene>
<dbReference type="Gene3D" id="3.30.1490.300">
    <property type="match status" value="1"/>
</dbReference>
<accession>A0ABY8G3X2</accession>
<dbReference type="PANTHER" id="PTHR32432">
    <property type="entry name" value="CELL DIVISION PROTEIN FTSA-RELATED"/>
    <property type="match status" value="1"/>
</dbReference>
<dbReference type="PANTHER" id="PTHR32432:SF3">
    <property type="entry name" value="ETHANOLAMINE UTILIZATION PROTEIN EUTJ"/>
    <property type="match status" value="1"/>
</dbReference>
<sequence length="284" mass="31969">MVYPIWQVGLDIQHDMVRALAVQRRRHGWQLRDWWQLPLPDETLRGASLHHPEALCTVLRQWRKGLPRYISLRVGFPASRVLLQRLAIPDPRLREPYRGGYIRSRMAQLLPVGVEDIALDYRPDPQAPESLLVIAARQTELNAWLHCLTQAGLRADSVDITPCALRCMAAFAGLAQDRLLIHRVSDHWLWVSPLNEPLAFGTLHSDEIADESTLLTAVNARYQQSEWRDAYLSATREPPMQQGTSGLLDWSVLGAFHIHPPLPANPAAFAIAAGLAVRAEDSLC</sequence>
<dbReference type="RefSeq" id="WP_125260901.1">
    <property type="nucleotide sequence ID" value="NZ_CP114280.1"/>
</dbReference>
<dbReference type="EMBL" id="CP114280">
    <property type="protein sequence ID" value="WFN54633.1"/>
    <property type="molecule type" value="Genomic_DNA"/>
</dbReference>
<name>A0ABY8G3X2_9GAMM</name>
<dbReference type="Gene3D" id="3.30.420.40">
    <property type="match status" value="1"/>
</dbReference>
<proteinExistence type="predicted"/>
<organism evidence="1 2">
    <name type="scientific">Dickeya lacustris</name>
    <dbReference type="NCBI Taxonomy" id="2259638"/>
    <lineage>
        <taxon>Bacteria</taxon>
        <taxon>Pseudomonadati</taxon>
        <taxon>Pseudomonadota</taxon>
        <taxon>Gammaproteobacteria</taxon>
        <taxon>Enterobacterales</taxon>
        <taxon>Pectobacteriaceae</taxon>
        <taxon>Dickeya</taxon>
    </lineage>
</organism>
<dbReference type="InterPro" id="IPR043129">
    <property type="entry name" value="ATPase_NBD"/>
</dbReference>
<dbReference type="InterPro" id="IPR050696">
    <property type="entry name" value="FtsA/MreB"/>
</dbReference>
<dbReference type="SUPFAM" id="SSF53067">
    <property type="entry name" value="Actin-like ATPase domain"/>
    <property type="match status" value="1"/>
</dbReference>
<keyword evidence="2" id="KW-1185">Reference proteome</keyword>
<evidence type="ECO:0000313" key="2">
    <source>
        <dbReference type="Proteomes" id="UP001219630"/>
    </source>
</evidence>
<dbReference type="Pfam" id="PF11104">
    <property type="entry name" value="PilM_2"/>
    <property type="match status" value="1"/>
</dbReference>